<dbReference type="GO" id="GO:0035082">
    <property type="term" value="P:axoneme assembly"/>
    <property type="evidence" value="ECO:0007669"/>
    <property type="project" value="TreeGrafter"/>
</dbReference>
<accession>A0A833RU02</accession>
<evidence type="ECO:0000256" key="6">
    <source>
        <dbReference type="ARBA" id="ARBA00023069"/>
    </source>
</evidence>
<evidence type="ECO:0000256" key="1">
    <source>
        <dbReference type="ARBA" id="ARBA00003843"/>
    </source>
</evidence>
<dbReference type="GO" id="GO:0005930">
    <property type="term" value="C:axoneme"/>
    <property type="evidence" value="ECO:0007669"/>
    <property type="project" value="TreeGrafter"/>
</dbReference>
<evidence type="ECO:0000256" key="5">
    <source>
        <dbReference type="ARBA" id="ARBA00022737"/>
    </source>
</evidence>
<evidence type="ECO:0000256" key="10">
    <source>
        <dbReference type="SAM" id="MobiDB-lite"/>
    </source>
</evidence>
<keyword evidence="6" id="KW-0969">Cilium</keyword>
<protein>
    <recommendedName>
        <fullName evidence="8">Dynein axonemal assembly factor 1 homolog</fullName>
    </recommendedName>
</protein>
<feature type="compositionally biased region" description="Basic and acidic residues" evidence="10">
    <location>
        <begin position="285"/>
        <end position="311"/>
    </location>
</feature>
<feature type="region of interest" description="Disordered" evidence="10">
    <location>
        <begin position="1128"/>
        <end position="1189"/>
    </location>
</feature>
<evidence type="ECO:0000313" key="11">
    <source>
        <dbReference type="EMBL" id="KAF3428288.1"/>
    </source>
</evidence>
<dbReference type="PANTHER" id="PTHR45973:SF9">
    <property type="entry name" value="LEUCINE-RICH REPEAT-CONTAINING PROTEIN 46"/>
    <property type="match status" value="1"/>
</dbReference>
<evidence type="ECO:0000256" key="9">
    <source>
        <dbReference type="SAM" id="Coils"/>
    </source>
</evidence>
<dbReference type="Proteomes" id="UP000655588">
    <property type="component" value="Unassembled WGS sequence"/>
</dbReference>
<gene>
    <name evidence="11" type="ORF">E2986_02514</name>
</gene>
<dbReference type="EMBL" id="WNWW01000222">
    <property type="protein sequence ID" value="KAF3428288.1"/>
    <property type="molecule type" value="Genomic_DNA"/>
</dbReference>
<feature type="region of interest" description="Disordered" evidence="10">
    <location>
        <begin position="1220"/>
        <end position="1249"/>
    </location>
</feature>
<evidence type="ECO:0000256" key="3">
    <source>
        <dbReference type="ARBA" id="ARBA00006453"/>
    </source>
</evidence>
<comment type="subcellular location">
    <subcellularLocation>
        <location evidence="2">Cell projection</location>
        <location evidence="2">Cilium</location>
    </subcellularLocation>
</comment>
<keyword evidence="9" id="KW-0175">Coiled coil</keyword>
<feature type="region of interest" description="Disordered" evidence="10">
    <location>
        <begin position="1289"/>
        <end position="1309"/>
    </location>
</feature>
<feature type="region of interest" description="Disordered" evidence="10">
    <location>
        <begin position="1733"/>
        <end position="1773"/>
    </location>
</feature>
<dbReference type="SMART" id="SM00365">
    <property type="entry name" value="LRR_SD22"/>
    <property type="match status" value="4"/>
</dbReference>
<comment type="caution">
    <text evidence="11">The sequence shown here is derived from an EMBL/GenBank/DDBJ whole genome shotgun (WGS) entry which is preliminary data.</text>
</comment>
<comment type="function">
    <text evidence="1">Cilium-specific protein required for cilia structures.</text>
</comment>
<feature type="compositionally biased region" description="Basic and acidic residues" evidence="10">
    <location>
        <begin position="439"/>
        <end position="449"/>
    </location>
</feature>
<feature type="region of interest" description="Disordered" evidence="10">
    <location>
        <begin position="276"/>
        <end position="312"/>
    </location>
</feature>
<keyword evidence="12" id="KW-1185">Reference proteome</keyword>
<feature type="compositionally biased region" description="Basic and acidic residues" evidence="10">
    <location>
        <begin position="1155"/>
        <end position="1183"/>
    </location>
</feature>
<keyword evidence="5" id="KW-0677">Repeat</keyword>
<feature type="region of interest" description="Disordered" evidence="10">
    <location>
        <begin position="1413"/>
        <end position="1447"/>
    </location>
</feature>
<evidence type="ECO:0000256" key="7">
    <source>
        <dbReference type="ARBA" id="ARBA00023273"/>
    </source>
</evidence>
<dbReference type="SUPFAM" id="SSF52075">
    <property type="entry name" value="Outer arm dynein light chain 1"/>
    <property type="match status" value="1"/>
</dbReference>
<feature type="region of interest" description="Disordered" evidence="10">
    <location>
        <begin position="1373"/>
        <end position="1395"/>
    </location>
</feature>
<feature type="compositionally biased region" description="Low complexity" evidence="10">
    <location>
        <begin position="1133"/>
        <end position="1146"/>
    </location>
</feature>
<reference evidence="11" key="1">
    <citation type="submission" date="2019-11" db="EMBL/GenBank/DDBJ databases">
        <title>The nuclear and mitochondrial genomes of Frieseomelitta varia - a highly eusocial stingless bee (Meliponini) with a permanently sterile worker caste.</title>
        <authorList>
            <person name="Freitas F.C.P."/>
            <person name="Lourenco A.P."/>
            <person name="Nunes F.M.F."/>
            <person name="Paschoal A.R."/>
            <person name="Abreu F.C.P."/>
            <person name="Barbin F.O."/>
            <person name="Bataglia L."/>
            <person name="Cardoso-Junior C.A.M."/>
            <person name="Cervoni M.S."/>
            <person name="Silva S.R."/>
            <person name="Dalarmi F."/>
            <person name="Del Lama M.A."/>
            <person name="Depintor T.S."/>
            <person name="Ferreira K.M."/>
            <person name="Goria P.S."/>
            <person name="Jaskot M.C."/>
            <person name="Lago D.C."/>
            <person name="Luna-Lucena D."/>
            <person name="Moda L.M."/>
            <person name="Nascimento L."/>
            <person name="Pedrino M."/>
            <person name="Rabico F.O."/>
            <person name="Sanches F.C."/>
            <person name="Santos D.E."/>
            <person name="Santos C.G."/>
            <person name="Vieira J."/>
            <person name="Lopes T.F."/>
            <person name="Barchuk A.R."/>
            <person name="Hartfelder K."/>
            <person name="Simoes Z.L.P."/>
            <person name="Bitondi M.M.G."/>
            <person name="Pinheiro D.G."/>
        </authorList>
    </citation>
    <scope>NUCLEOTIDE SEQUENCE</scope>
    <source>
        <strain evidence="11">USP_RPSP 00005682</strain>
        <tissue evidence="11">Whole individual</tissue>
    </source>
</reference>
<dbReference type="GO" id="GO:0070840">
    <property type="term" value="F:dynein complex binding"/>
    <property type="evidence" value="ECO:0007669"/>
    <property type="project" value="TreeGrafter"/>
</dbReference>
<feature type="compositionally biased region" description="Basic and acidic residues" evidence="10">
    <location>
        <begin position="1752"/>
        <end position="1767"/>
    </location>
</feature>
<proteinExistence type="inferred from homology"/>
<feature type="compositionally biased region" description="Basic and acidic residues" evidence="10">
    <location>
        <begin position="1413"/>
        <end position="1441"/>
    </location>
</feature>
<feature type="region of interest" description="Disordered" evidence="10">
    <location>
        <begin position="208"/>
        <end position="227"/>
    </location>
</feature>
<keyword evidence="4" id="KW-0433">Leucine-rich repeat</keyword>
<evidence type="ECO:0000313" key="12">
    <source>
        <dbReference type="Proteomes" id="UP000655588"/>
    </source>
</evidence>
<name>A0A833RU02_9HYME</name>
<evidence type="ECO:0000256" key="2">
    <source>
        <dbReference type="ARBA" id="ARBA00004138"/>
    </source>
</evidence>
<dbReference type="InterPro" id="IPR001611">
    <property type="entry name" value="Leu-rich_rpt"/>
</dbReference>
<feature type="compositionally biased region" description="Basic and acidic residues" evidence="10">
    <location>
        <begin position="1373"/>
        <end position="1388"/>
    </location>
</feature>
<feature type="region of interest" description="Disordered" evidence="10">
    <location>
        <begin position="398"/>
        <end position="449"/>
    </location>
</feature>
<feature type="coiled-coil region" evidence="9">
    <location>
        <begin position="356"/>
        <end position="384"/>
    </location>
</feature>
<dbReference type="PROSITE" id="PS51450">
    <property type="entry name" value="LRR"/>
    <property type="match status" value="4"/>
</dbReference>
<evidence type="ECO:0000256" key="4">
    <source>
        <dbReference type="ARBA" id="ARBA00022614"/>
    </source>
</evidence>
<sequence>MSFSFLSLKIPKDSSVDFEILSASSFDVLARTSFESQNDDQANKSTLESIPEVDNEDDCNWLSYVDCNTLFDATCENLSYYNSTKAEKDSDSDMDDTLIFDDAEEGEPMTLDENDSYCMNSDFQRSFEDACSRKLDNLDEMTNDNPIIVSDKVSLIGINRDPSENDRNGNNVVDCDPEVIQTKEEEGKIAENEESIEGNSVDIEEVRNEEKMSDSFDFSSDSGDEHERNLVYSSPNVNISAYFKFRDSMKEPEFEATLEKGSLVFPNKEINGSLILEEIDEESIEKDKKTTTSENETKDPCTEEPRTEGNFHRKILTENARSDQQGKGTKFVELNSPEEYLEKLAEITEPDCPKTEEEVEEKLKRIAESKAKIENRKNEALKNLSMEFNEFAKLMAETKSTEQYNSDSDESLDESKETDNIELPLTKEQVAESFKINNARKDTEEEEKRRAESLQQCFQVIARNGEEFVRDKVEGEKERENKKSEIWKDLGFNKIEKLFMETKDTEDNKNSNDGIEIPSIGQDKIVEGSRFENSQNEVYEEKRCVEFLEECLENISEKVEIEVSVEDEATSKIENNLGNIIEEGIKKINVTDIVEERIEENFKNVIEEKMNGNFESITEKVVEQNVEIDIKHIEGSIKNIAEKKVERNLEDIIKEEIKETNVKDTVEKRIKENFKNSIKIEQNSEIEKKIEQKFKNIGAKEQNFANTIEKKIDQESKDSIVGKIEQNFENITADKIVTNDAVDKSEETISDTKSASETVIKGIVQDIMEDTEDSIFWQYYKQQERTYIKGKVYDFDPKKHGVRMTEEFLKKHCKQNKLYQTPHLNDVLYLHYKVKFQLEENLYKYTYLRKSRYFLLDAERLSSFPGFSFIENLEKYTGLRCLWLENNGIREIANLENQSELKCLYIHNNLISKIENLEWLTKLDTLNLSYNTIRRIENLGDSIRRRCLKFLNTLNLSHNYLQDTGDIEHLRLLDSLSVLDISHNRIDTDEVVNILGDMKELRVVSLMGNLILKKIRLYRKTMILKCKNLKYLDDRPVFPKDRACAEACLQTYLICYPLDLYLLADLRPPSKALINKRKLYKPVGTSEKEAEDKKKTKEVDEEVATTTTLVCTSNELVRTSFVKLNLERKKKSGGSSSSGSSSASSSSDEEVVENAGKEDDGTGQKAMEKSDGRRPMAEDERKALGNLGEEILLPWKTEVTTHTKPKQLIEEMEETKEYVAGDAERKTFGTKILDDQRGSDDPPGGCSVGRELAHYEKLVLETTNETEITPPCSEDKLFKNSSVSCNITDSANKNRNKKGKSIVRNTNDKPACTDILDNYRRKNEPHPLTSQLSSIREDMREFCADVDKFMEDSKLIPRNGDMKRFWNGKEKTNVEIKSDDEGKHEESSGNKGESLKWWNTKERKLKVKEILRKREEESQKSKDTRENIEIVKEDSNERKETSSSQGVYDLLNLKTCPTILLSDMKPCPKNEDVSLLRKSAKKEVNDEDRSSRLFDSLFDEMNRRNDTSDQTGKLSKSISTELLDLEEREKTVEDSAGCSSDRETVKNKSVRIEILEANPVSVLFDDDDEVSESESVKTVINKYEINEQGNVDTNIRKEESLTVDEAQNDTKHLDTRPNDAATSSCLERCQSSKSHKRPLDCEYLDVASKKSHLIEEMDAEGDSSDRKTTSALSEKCRRHFMKEAKKFTKKESPLIDKCIESLITNRNSEGNWKVKCNQEDFLSFTATNVNSDFLSGKTKDNSSEQSHARSKKISENQEIMKESELFSRRQSGK</sequence>
<comment type="similarity">
    <text evidence="3">Belongs to the DNAAF1 family.</text>
</comment>
<feature type="compositionally biased region" description="Basic and acidic residues" evidence="10">
    <location>
        <begin position="1220"/>
        <end position="1240"/>
    </location>
</feature>
<dbReference type="InterPro" id="IPR032675">
    <property type="entry name" value="LRR_dom_sf"/>
</dbReference>
<dbReference type="Gene3D" id="3.80.10.10">
    <property type="entry name" value="Ribonuclease Inhibitor"/>
    <property type="match status" value="2"/>
</dbReference>
<keyword evidence="7" id="KW-0966">Cell projection</keyword>
<dbReference type="InterPro" id="IPR050576">
    <property type="entry name" value="Cilia_flagella_integrity"/>
</dbReference>
<dbReference type="PANTHER" id="PTHR45973">
    <property type="entry name" value="PROTEIN PHOSPHATASE 1 REGULATORY SUBUNIT SDS22-RELATED"/>
    <property type="match status" value="1"/>
</dbReference>
<evidence type="ECO:0000256" key="8">
    <source>
        <dbReference type="ARBA" id="ARBA00024433"/>
    </source>
</evidence>
<organism evidence="11 12">
    <name type="scientific">Frieseomelitta varia</name>
    <dbReference type="NCBI Taxonomy" id="561572"/>
    <lineage>
        <taxon>Eukaryota</taxon>
        <taxon>Metazoa</taxon>
        <taxon>Ecdysozoa</taxon>
        <taxon>Arthropoda</taxon>
        <taxon>Hexapoda</taxon>
        <taxon>Insecta</taxon>
        <taxon>Pterygota</taxon>
        <taxon>Neoptera</taxon>
        <taxon>Endopterygota</taxon>
        <taxon>Hymenoptera</taxon>
        <taxon>Apocrita</taxon>
        <taxon>Aculeata</taxon>
        <taxon>Apoidea</taxon>
        <taxon>Anthophila</taxon>
        <taxon>Apidae</taxon>
        <taxon>Frieseomelitta</taxon>
    </lineage>
</organism>